<dbReference type="InterPro" id="IPR011049">
    <property type="entry name" value="Serralysin-like_metalloprot_C"/>
</dbReference>
<evidence type="ECO:0000313" key="4">
    <source>
        <dbReference type="Proteomes" id="UP001593940"/>
    </source>
</evidence>
<evidence type="ECO:0000256" key="2">
    <source>
        <dbReference type="ARBA" id="ARBA00022525"/>
    </source>
</evidence>
<dbReference type="PROSITE" id="PS00330">
    <property type="entry name" value="HEMOLYSIN_CALCIUM"/>
    <property type="match status" value="2"/>
</dbReference>
<dbReference type="RefSeq" id="WP_377030736.1">
    <property type="nucleotide sequence ID" value="NZ_JBHOMY010000080.1"/>
</dbReference>
<comment type="caution">
    <text evidence="3">The sequence shown here is derived from an EMBL/GenBank/DDBJ whole genome shotgun (WGS) entry which is preliminary data.</text>
</comment>
<dbReference type="Pfam" id="PF00353">
    <property type="entry name" value="HemolysinCabind"/>
    <property type="match status" value="2"/>
</dbReference>
<sequence>MATKRVNSKGVAMGTSGSDKVYGDSRGNVLGGAGGNDTLWGRGGGDVIDGGSGNDKLYGEGGNDILAGGLGQDTLVGGSGHDFFGFDTKPSSSNIDVIDDFSVKYDSILLDKKIFKVSADSKGYIRSSAFWTGSEAHDSSDRIIYDKGTGALYYDADGTGSKAAVQFAQLDANLRLTYKDFGVL</sequence>
<protein>
    <submittedName>
        <fullName evidence="3">Calcium-binding protein</fullName>
    </submittedName>
</protein>
<accession>A0ABV6YCE6</accession>
<organism evidence="3 4">
    <name type="scientific">Microvirga arabica</name>
    <dbReference type="NCBI Taxonomy" id="1128671"/>
    <lineage>
        <taxon>Bacteria</taxon>
        <taxon>Pseudomonadati</taxon>
        <taxon>Pseudomonadota</taxon>
        <taxon>Alphaproteobacteria</taxon>
        <taxon>Hyphomicrobiales</taxon>
        <taxon>Methylobacteriaceae</taxon>
        <taxon>Microvirga</taxon>
    </lineage>
</organism>
<keyword evidence="2" id="KW-0964">Secreted</keyword>
<dbReference type="Proteomes" id="UP001593940">
    <property type="component" value="Unassembled WGS sequence"/>
</dbReference>
<dbReference type="InterPro" id="IPR001343">
    <property type="entry name" value="Hemolysn_Ca-bd"/>
</dbReference>
<comment type="subcellular location">
    <subcellularLocation>
        <location evidence="1">Secreted</location>
    </subcellularLocation>
</comment>
<gene>
    <name evidence="3" type="ORF">ACETIH_20010</name>
</gene>
<keyword evidence="4" id="KW-1185">Reference proteome</keyword>
<dbReference type="InterPro" id="IPR018511">
    <property type="entry name" value="Hemolysin-typ_Ca-bd_CS"/>
</dbReference>
<dbReference type="PANTHER" id="PTHR38340:SF1">
    <property type="entry name" value="S-LAYER PROTEIN"/>
    <property type="match status" value="1"/>
</dbReference>
<dbReference type="PANTHER" id="PTHR38340">
    <property type="entry name" value="S-LAYER PROTEIN"/>
    <property type="match status" value="1"/>
</dbReference>
<dbReference type="SUPFAM" id="SSF51120">
    <property type="entry name" value="beta-Roll"/>
    <property type="match status" value="1"/>
</dbReference>
<evidence type="ECO:0000256" key="1">
    <source>
        <dbReference type="ARBA" id="ARBA00004613"/>
    </source>
</evidence>
<dbReference type="PRINTS" id="PR00313">
    <property type="entry name" value="CABNDNGRPT"/>
</dbReference>
<dbReference type="InterPro" id="IPR050557">
    <property type="entry name" value="RTX_toxin/Mannuronan_C5-epim"/>
</dbReference>
<reference evidence="3 4" key="1">
    <citation type="submission" date="2024-09" db="EMBL/GenBank/DDBJ databases">
        <title>Nodulacao em especies de Leguminosae Basais da Amazonia e Caracterizacao dos Rizobios e Bacterias Associadas aos Nodulos.</title>
        <authorList>
            <person name="Jambeiro I.C.A."/>
            <person name="Lopes I.S."/>
            <person name="Aguiar E.R.G.R."/>
            <person name="Santos A.F.J."/>
            <person name="Dos Santos J.M.F."/>
            <person name="Gross E."/>
        </authorList>
    </citation>
    <scope>NUCLEOTIDE SEQUENCE [LARGE SCALE GENOMIC DNA]</scope>
    <source>
        <strain evidence="3 4">BRUESC1165</strain>
    </source>
</reference>
<proteinExistence type="predicted"/>
<dbReference type="Gene3D" id="2.150.10.10">
    <property type="entry name" value="Serralysin-like metalloprotease, C-terminal"/>
    <property type="match status" value="1"/>
</dbReference>
<name>A0ABV6YCE6_9HYPH</name>
<evidence type="ECO:0000313" key="3">
    <source>
        <dbReference type="EMBL" id="MFC1458940.1"/>
    </source>
</evidence>
<dbReference type="EMBL" id="JBHOMY010000080">
    <property type="protein sequence ID" value="MFC1458940.1"/>
    <property type="molecule type" value="Genomic_DNA"/>
</dbReference>